<keyword evidence="5" id="KW-0029">Amino-acid transport</keyword>
<name>A0A537LK58_9BACT</name>
<keyword evidence="2" id="KW-0813">Transport</keyword>
<dbReference type="EMBL" id="VBAM01000402">
    <property type="protein sequence ID" value="TMJ08376.1"/>
    <property type="molecule type" value="Genomic_DNA"/>
</dbReference>
<evidence type="ECO:0000256" key="5">
    <source>
        <dbReference type="ARBA" id="ARBA00022970"/>
    </source>
</evidence>
<gene>
    <name evidence="7" type="ORF">E6H02_10035</name>
</gene>
<evidence type="ECO:0000313" key="8">
    <source>
        <dbReference type="Proteomes" id="UP000320393"/>
    </source>
</evidence>
<evidence type="ECO:0000256" key="4">
    <source>
        <dbReference type="ARBA" id="ARBA00022840"/>
    </source>
</evidence>
<dbReference type="SMART" id="SM00382">
    <property type="entry name" value="AAA"/>
    <property type="match status" value="1"/>
</dbReference>
<accession>A0A537LK58</accession>
<dbReference type="InterPro" id="IPR017871">
    <property type="entry name" value="ABC_transporter-like_CS"/>
</dbReference>
<comment type="caution">
    <text evidence="7">The sequence shown here is derived from an EMBL/GenBank/DDBJ whole genome shotgun (WGS) entry which is preliminary data.</text>
</comment>
<dbReference type="PANTHER" id="PTHR43820">
    <property type="entry name" value="HIGH-AFFINITY BRANCHED-CHAIN AMINO ACID TRANSPORT ATP-BINDING PROTEIN LIVF"/>
    <property type="match status" value="1"/>
</dbReference>
<dbReference type="GO" id="GO:0005524">
    <property type="term" value="F:ATP binding"/>
    <property type="evidence" value="ECO:0007669"/>
    <property type="project" value="UniProtKB-KW"/>
</dbReference>
<dbReference type="InterPro" id="IPR027417">
    <property type="entry name" value="P-loop_NTPase"/>
</dbReference>
<evidence type="ECO:0000256" key="1">
    <source>
        <dbReference type="ARBA" id="ARBA00005417"/>
    </source>
</evidence>
<dbReference type="InterPro" id="IPR003439">
    <property type="entry name" value="ABC_transporter-like_ATP-bd"/>
</dbReference>
<sequence>ATGSPSSRPDGWSEPALLPRCCVLEIRDLRVRYPRGPLALDGVSLIAHPGEVIAVVGPNGAGKSTLLRAAAGFIAPEAGTVSQDRVSLTGLAPHQRAARGIAYAPARGRILAALSVWDNLVIGAWLRRDREAVARDLARVFEWFPALEERPCRPAGALSGGERQLLAFGRILMSAPRVLLLDEPLAGLDAEERRRVVSVINVVKGQEAAVVLTEHHPAGIREIADRAYGLKGGRVVFGGSAEALVRTSAFTEVYD</sequence>
<dbReference type="Pfam" id="PF00005">
    <property type="entry name" value="ABC_tran"/>
    <property type="match status" value="1"/>
</dbReference>
<evidence type="ECO:0000256" key="2">
    <source>
        <dbReference type="ARBA" id="ARBA00022448"/>
    </source>
</evidence>
<organism evidence="7 8">
    <name type="scientific">Candidatus Segetimicrobium genomatis</name>
    <dbReference type="NCBI Taxonomy" id="2569760"/>
    <lineage>
        <taxon>Bacteria</taxon>
        <taxon>Bacillati</taxon>
        <taxon>Candidatus Sysuimicrobiota</taxon>
        <taxon>Candidatus Sysuimicrobiia</taxon>
        <taxon>Candidatus Sysuimicrobiales</taxon>
        <taxon>Candidatus Segetimicrobiaceae</taxon>
        <taxon>Candidatus Segetimicrobium</taxon>
    </lineage>
</organism>
<keyword evidence="4 7" id="KW-0067">ATP-binding</keyword>
<dbReference type="PROSITE" id="PS00211">
    <property type="entry name" value="ABC_TRANSPORTER_1"/>
    <property type="match status" value="1"/>
</dbReference>
<dbReference type="PROSITE" id="PS50893">
    <property type="entry name" value="ABC_TRANSPORTER_2"/>
    <property type="match status" value="1"/>
</dbReference>
<dbReference type="AlphaFoldDB" id="A0A537LK58"/>
<proteinExistence type="inferred from homology"/>
<evidence type="ECO:0000256" key="3">
    <source>
        <dbReference type="ARBA" id="ARBA00022741"/>
    </source>
</evidence>
<dbReference type="Proteomes" id="UP000320393">
    <property type="component" value="Unassembled WGS sequence"/>
</dbReference>
<dbReference type="SUPFAM" id="SSF52540">
    <property type="entry name" value="P-loop containing nucleoside triphosphate hydrolases"/>
    <property type="match status" value="1"/>
</dbReference>
<reference evidence="7 8" key="1">
    <citation type="journal article" date="2019" name="Nat. Microbiol.">
        <title>Mediterranean grassland soil C-N compound turnover is dependent on rainfall and depth, and is mediated by genomically divergent microorganisms.</title>
        <authorList>
            <person name="Diamond S."/>
            <person name="Andeer P.F."/>
            <person name="Li Z."/>
            <person name="Crits-Christoph A."/>
            <person name="Burstein D."/>
            <person name="Anantharaman K."/>
            <person name="Lane K.R."/>
            <person name="Thomas B.C."/>
            <person name="Pan C."/>
            <person name="Northen T.R."/>
            <person name="Banfield J.F."/>
        </authorList>
    </citation>
    <scope>NUCLEOTIDE SEQUENCE [LARGE SCALE GENOMIC DNA]</scope>
    <source>
        <strain evidence="7">NP_5</strain>
    </source>
</reference>
<comment type="similarity">
    <text evidence="1">Belongs to the ABC transporter superfamily.</text>
</comment>
<dbReference type="InterPro" id="IPR003593">
    <property type="entry name" value="AAA+_ATPase"/>
</dbReference>
<evidence type="ECO:0000313" key="7">
    <source>
        <dbReference type="EMBL" id="TMJ08376.1"/>
    </source>
</evidence>
<feature type="non-terminal residue" evidence="7">
    <location>
        <position position="1"/>
    </location>
</feature>
<protein>
    <submittedName>
        <fullName evidence="7">ATP-binding cassette domain-containing protein</fullName>
    </submittedName>
</protein>
<dbReference type="GO" id="GO:0016887">
    <property type="term" value="F:ATP hydrolysis activity"/>
    <property type="evidence" value="ECO:0007669"/>
    <property type="project" value="InterPro"/>
</dbReference>
<feature type="domain" description="ABC transporter" evidence="6">
    <location>
        <begin position="24"/>
        <end position="255"/>
    </location>
</feature>
<dbReference type="GO" id="GO:0015807">
    <property type="term" value="P:L-amino acid transport"/>
    <property type="evidence" value="ECO:0007669"/>
    <property type="project" value="TreeGrafter"/>
</dbReference>
<evidence type="ECO:0000259" key="6">
    <source>
        <dbReference type="PROSITE" id="PS50893"/>
    </source>
</evidence>
<dbReference type="InterPro" id="IPR052156">
    <property type="entry name" value="BCAA_Transport_ATP-bd_LivF"/>
</dbReference>
<dbReference type="GO" id="GO:0015658">
    <property type="term" value="F:branched-chain amino acid transmembrane transporter activity"/>
    <property type="evidence" value="ECO:0007669"/>
    <property type="project" value="TreeGrafter"/>
</dbReference>
<dbReference type="PANTHER" id="PTHR43820:SF4">
    <property type="entry name" value="HIGH-AFFINITY BRANCHED-CHAIN AMINO ACID TRANSPORT ATP-BINDING PROTEIN LIVF"/>
    <property type="match status" value="1"/>
</dbReference>
<dbReference type="Gene3D" id="3.40.50.300">
    <property type="entry name" value="P-loop containing nucleotide triphosphate hydrolases"/>
    <property type="match status" value="1"/>
</dbReference>
<keyword evidence="3" id="KW-0547">Nucleotide-binding</keyword>